<evidence type="ECO:0000313" key="2">
    <source>
        <dbReference type="Proteomes" id="UP000565579"/>
    </source>
</evidence>
<accession>A0A7X0U6K2</accession>
<dbReference type="EMBL" id="JACHMI010000001">
    <property type="protein sequence ID" value="MBB6556978.1"/>
    <property type="molecule type" value="Genomic_DNA"/>
</dbReference>
<dbReference type="AlphaFoldDB" id="A0A7X0U6K2"/>
<comment type="caution">
    <text evidence="1">The sequence shown here is derived from an EMBL/GenBank/DDBJ whole genome shotgun (WGS) entry which is preliminary data.</text>
</comment>
<keyword evidence="2" id="KW-1185">Reference proteome</keyword>
<evidence type="ECO:0000313" key="1">
    <source>
        <dbReference type="EMBL" id="MBB6556978.1"/>
    </source>
</evidence>
<gene>
    <name evidence="1" type="ORF">HD593_011773</name>
</gene>
<protein>
    <submittedName>
        <fullName evidence="1">Uncharacterized protein</fullName>
    </submittedName>
</protein>
<dbReference type="RefSeq" id="WP_185111382.1">
    <property type="nucleotide sequence ID" value="NZ_BAAAXY010000278.1"/>
</dbReference>
<name>A0A7X0U6K2_9ACTN</name>
<proteinExistence type="predicted"/>
<organism evidence="1 2">
    <name type="scientific">Nonomuraea rubra</name>
    <dbReference type="NCBI Taxonomy" id="46180"/>
    <lineage>
        <taxon>Bacteria</taxon>
        <taxon>Bacillati</taxon>
        <taxon>Actinomycetota</taxon>
        <taxon>Actinomycetes</taxon>
        <taxon>Streptosporangiales</taxon>
        <taxon>Streptosporangiaceae</taxon>
        <taxon>Nonomuraea</taxon>
    </lineage>
</organism>
<sequence>MRIPDQNLWTGELLDLPLFFDWDPIVEDIRLSYSDPTDDDWDHGLLWVRHGLDRAGKFRWKAINTPRTRVMMREHLCMVCSRSCQRPDGRYWWLFVNDPDIAPDGTSITNLPPTCGACIPESLATCPRLAERSRVASVAGTSPYAATVDLYEPGPGDSLPVPAVKVCHEVNVLLDKGSEWLRYALGKQPWLMLHDLRDEPLVLAEQQEAQP</sequence>
<reference evidence="1 2" key="1">
    <citation type="submission" date="2020-08" db="EMBL/GenBank/DDBJ databases">
        <title>Sequencing the genomes of 1000 actinobacteria strains.</title>
        <authorList>
            <person name="Klenk H.-P."/>
        </authorList>
    </citation>
    <scope>NUCLEOTIDE SEQUENCE [LARGE SCALE GENOMIC DNA]</scope>
    <source>
        <strain evidence="1 2">DSM 43768</strain>
    </source>
</reference>
<dbReference type="Proteomes" id="UP000565579">
    <property type="component" value="Unassembled WGS sequence"/>
</dbReference>